<sequence>MGIGKELNKKCYCGSGKKYKKCCMLEKDKDTSIEHVKNLFRSNNIEDIKNEFGTLHLLDIVKNPDGEKFDPEKLFYRSFCNEKEIESIFNVSNTNDFLLKMRADMVADNTRFFRVMLNRRNKNKDWNFTSHFDDTQFRQYLYTLPEEDFTKLNDITAGFIYSDNPNGSCMKTEFGKIITVSESLKYFLYYMNLYSLDFKDMVPNDVRLNSLILAIRIMLQTEALDFDLDPRGNVPELIDMCINNAVDEQLQFVIGHEYAHLLLNHLDDKNMNTRPLLNLIKGNKPYRFYNHSQKEEFEADVASIIRPLGNSINTEMRVLNTLLFFSYIDIFENVKEQISPTISYYKEHPDPIDRIWNVYEKTEHLLKDINKKVVKNIIHYASEAKKILEESVAYNMDEYEKYGSVYLGSWRGKVLIDRVDY</sequence>
<comment type="caution">
    <text evidence="1">The sequence shown here is derived from an EMBL/GenBank/DDBJ whole genome shotgun (WGS) entry which is preliminary data.</text>
</comment>
<evidence type="ECO:0000313" key="1">
    <source>
        <dbReference type="EMBL" id="MBC9786474.1"/>
    </source>
</evidence>
<dbReference type="RefSeq" id="WP_188041900.1">
    <property type="nucleotide sequence ID" value="NZ_JACVHF010000040.1"/>
</dbReference>
<keyword evidence="2" id="KW-1185">Reference proteome</keyword>
<dbReference type="Proteomes" id="UP000617402">
    <property type="component" value="Unassembled WGS sequence"/>
</dbReference>
<dbReference type="EMBL" id="JACVHF010000040">
    <property type="protein sequence ID" value="MBC9786474.1"/>
    <property type="molecule type" value="Genomic_DNA"/>
</dbReference>
<reference evidence="1 2" key="1">
    <citation type="submission" date="2020-07" db="EMBL/GenBank/DDBJ databases">
        <title>Draft whole-genome sequence of Heliobacterium chlorum DSM 3682, type strain.</title>
        <authorList>
            <person name="Kyndt J.A."/>
            <person name="Meyer T.E."/>
            <person name="Imhoff J.F."/>
        </authorList>
    </citation>
    <scope>NUCLEOTIDE SEQUENCE [LARGE SCALE GENOMIC DNA]</scope>
    <source>
        <strain evidence="1 2">DSM 3682</strain>
    </source>
</reference>
<proteinExistence type="predicted"/>
<name>A0ABR7T930_HELCL</name>
<protein>
    <submittedName>
        <fullName evidence="1">SEC-C domain-containing protein</fullName>
    </submittedName>
</protein>
<dbReference type="SUPFAM" id="SSF103642">
    <property type="entry name" value="Sec-C motif"/>
    <property type="match status" value="1"/>
</dbReference>
<gene>
    <name evidence="1" type="ORF">H1S01_18620</name>
</gene>
<accession>A0ABR7T930</accession>
<organism evidence="1 2">
    <name type="scientific">Heliobacterium chlorum</name>
    <dbReference type="NCBI Taxonomy" id="2698"/>
    <lineage>
        <taxon>Bacteria</taxon>
        <taxon>Bacillati</taxon>
        <taxon>Bacillota</taxon>
        <taxon>Clostridia</taxon>
        <taxon>Eubacteriales</taxon>
        <taxon>Heliobacteriaceae</taxon>
        <taxon>Heliobacterium</taxon>
    </lineage>
</organism>
<evidence type="ECO:0000313" key="2">
    <source>
        <dbReference type="Proteomes" id="UP000617402"/>
    </source>
</evidence>
<dbReference type="InterPro" id="IPR004027">
    <property type="entry name" value="SEC_C_motif"/>
</dbReference>
<dbReference type="Pfam" id="PF02810">
    <property type="entry name" value="SEC-C"/>
    <property type="match status" value="1"/>
</dbReference>